<protein>
    <submittedName>
        <fullName evidence="2">Uncharacterized protein</fullName>
    </submittedName>
</protein>
<dbReference type="InParanoid" id="A0A7N4V4Z2"/>
<proteinExistence type="predicted"/>
<reference evidence="2" key="2">
    <citation type="submission" date="2025-08" db="UniProtKB">
        <authorList>
            <consortium name="Ensembl"/>
        </authorList>
    </citation>
    <scope>IDENTIFICATION</scope>
</reference>
<dbReference type="PRINTS" id="PR00021">
    <property type="entry name" value="PRORICH"/>
</dbReference>
<reference evidence="2 3" key="1">
    <citation type="journal article" date="2011" name="Proc. Natl. Acad. Sci. U.S.A.">
        <title>Genetic diversity and population structure of the endangered marsupial Sarcophilus harrisii (Tasmanian devil).</title>
        <authorList>
            <person name="Miller W."/>
            <person name="Hayes V.M."/>
            <person name="Ratan A."/>
            <person name="Petersen D.C."/>
            <person name="Wittekindt N.E."/>
            <person name="Miller J."/>
            <person name="Walenz B."/>
            <person name="Knight J."/>
            <person name="Qi J."/>
            <person name="Zhao F."/>
            <person name="Wang Q."/>
            <person name="Bedoya-Reina O.C."/>
            <person name="Katiyar N."/>
            <person name="Tomsho L.P."/>
            <person name="Kasson L.M."/>
            <person name="Hardie R.A."/>
            <person name="Woodbridge P."/>
            <person name="Tindall E.A."/>
            <person name="Bertelsen M.F."/>
            <person name="Dixon D."/>
            <person name="Pyecroft S."/>
            <person name="Helgen K.M."/>
            <person name="Lesk A.M."/>
            <person name="Pringle T.H."/>
            <person name="Patterson N."/>
            <person name="Zhang Y."/>
            <person name="Kreiss A."/>
            <person name="Woods G.M."/>
            <person name="Jones M.E."/>
            <person name="Schuster S.C."/>
        </authorList>
    </citation>
    <scope>NUCLEOTIDE SEQUENCE [LARGE SCALE GENOMIC DNA]</scope>
</reference>
<dbReference type="Proteomes" id="UP000007648">
    <property type="component" value="Unassembled WGS sequence"/>
</dbReference>
<dbReference type="Ensembl" id="ENSSHAT00000035211.1">
    <property type="protein sequence ID" value="ENSSHAP00000039035.1"/>
    <property type="gene ID" value="ENSSHAG00000031521.1"/>
</dbReference>
<dbReference type="AlphaFoldDB" id="A0A7N4V4Z2"/>
<evidence type="ECO:0000313" key="3">
    <source>
        <dbReference type="Proteomes" id="UP000007648"/>
    </source>
</evidence>
<keyword evidence="3" id="KW-1185">Reference proteome</keyword>
<sequence length="110" mass="12419">MCLLFNRVSSGVSMYPCPPKYPDPCHPKNPEPCLSTCSDPCHPKYPDPCPPKYPDPCHPKSPEPCPSTSEKGLPTQQQATRWRYRAESGVWMPPLHEFKFSLRHLVDAGL</sequence>
<evidence type="ECO:0000256" key="1">
    <source>
        <dbReference type="SAM" id="MobiDB-lite"/>
    </source>
</evidence>
<feature type="compositionally biased region" description="Polar residues" evidence="1">
    <location>
        <begin position="66"/>
        <end position="79"/>
    </location>
</feature>
<name>A0A7N4V4Z2_SARHA</name>
<accession>A0A7N4V4Z2</accession>
<organism evidence="2 3">
    <name type="scientific">Sarcophilus harrisii</name>
    <name type="common">Tasmanian devil</name>
    <name type="synonym">Sarcophilus laniarius</name>
    <dbReference type="NCBI Taxonomy" id="9305"/>
    <lineage>
        <taxon>Eukaryota</taxon>
        <taxon>Metazoa</taxon>
        <taxon>Chordata</taxon>
        <taxon>Craniata</taxon>
        <taxon>Vertebrata</taxon>
        <taxon>Euteleostomi</taxon>
        <taxon>Mammalia</taxon>
        <taxon>Metatheria</taxon>
        <taxon>Dasyuromorphia</taxon>
        <taxon>Dasyuridae</taxon>
        <taxon>Sarcophilus</taxon>
    </lineage>
</organism>
<dbReference type="Pfam" id="PF02389">
    <property type="entry name" value="Cornifin"/>
    <property type="match status" value="1"/>
</dbReference>
<feature type="region of interest" description="Disordered" evidence="1">
    <location>
        <begin position="59"/>
        <end position="79"/>
    </location>
</feature>
<reference evidence="2" key="3">
    <citation type="submission" date="2025-09" db="UniProtKB">
        <authorList>
            <consortium name="Ensembl"/>
        </authorList>
    </citation>
    <scope>IDENTIFICATION</scope>
</reference>
<evidence type="ECO:0000313" key="2">
    <source>
        <dbReference type="Ensembl" id="ENSSHAP00000039035.1"/>
    </source>
</evidence>